<evidence type="ECO:0008006" key="3">
    <source>
        <dbReference type="Google" id="ProtNLM"/>
    </source>
</evidence>
<reference evidence="1 2" key="1">
    <citation type="journal article" date="2006" name="Science">
        <title>Phytophthora genome sequences uncover evolutionary origins and mechanisms of pathogenesis.</title>
        <authorList>
            <person name="Tyler B.M."/>
            <person name="Tripathy S."/>
            <person name="Zhang X."/>
            <person name="Dehal P."/>
            <person name="Jiang R.H."/>
            <person name="Aerts A."/>
            <person name="Arredondo F.D."/>
            <person name="Baxter L."/>
            <person name="Bensasson D."/>
            <person name="Beynon J.L."/>
            <person name="Chapman J."/>
            <person name="Damasceno C.M."/>
            <person name="Dorrance A.E."/>
            <person name="Dou D."/>
            <person name="Dickerman A.W."/>
            <person name="Dubchak I.L."/>
            <person name="Garbelotto M."/>
            <person name="Gijzen M."/>
            <person name="Gordon S.G."/>
            <person name="Govers F."/>
            <person name="Grunwald N.J."/>
            <person name="Huang W."/>
            <person name="Ivors K.L."/>
            <person name="Jones R.W."/>
            <person name="Kamoun S."/>
            <person name="Krampis K."/>
            <person name="Lamour K.H."/>
            <person name="Lee M.K."/>
            <person name="McDonald W.H."/>
            <person name="Medina M."/>
            <person name="Meijer H.J."/>
            <person name="Nordberg E.K."/>
            <person name="Maclean D.J."/>
            <person name="Ospina-Giraldo M.D."/>
            <person name="Morris P.F."/>
            <person name="Phuntumart V."/>
            <person name="Putnam N.H."/>
            <person name="Rash S."/>
            <person name="Rose J.K."/>
            <person name="Sakihama Y."/>
            <person name="Salamov A.A."/>
            <person name="Savidor A."/>
            <person name="Scheuring C.F."/>
            <person name="Smith B.M."/>
            <person name="Sobral B.W."/>
            <person name="Terry A."/>
            <person name="Torto-Alalibo T.A."/>
            <person name="Win J."/>
            <person name="Xu Z."/>
            <person name="Zhang H."/>
            <person name="Grigoriev I.V."/>
            <person name="Rokhsar D.S."/>
            <person name="Boore J.L."/>
        </authorList>
    </citation>
    <scope>NUCLEOTIDE SEQUENCE [LARGE SCALE GENOMIC DNA]</scope>
    <source>
        <strain evidence="1 2">P6497</strain>
    </source>
</reference>
<proteinExistence type="predicted"/>
<dbReference type="EMBL" id="JH159155">
    <property type="protein sequence ID" value="EGZ15124.1"/>
    <property type="molecule type" value="Genomic_DNA"/>
</dbReference>
<dbReference type="KEGG" id="psoj:PHYSODRAFT_333395"/>
<organism evidence="1 2">
    <name type="scientific">Phytophthora sojae (strain P6497)</name>
    <name type="common">Soybean stem and root rot agent</name>
    <name type="synonym">Phytophthora megasperma f. sp. glycines</name>
    <dbReference type="NCBI Taxonomy" id="1094619"/>
    <lineage>
        <taxon>Eukaryota</taxon>
        <taxon>Sar</taxon>
        <taxon>Stramenopiles</taxon>
        <taxon>Oomycota</taxon>
        <taxon>Peronosporomycetes</taxon>
        <taxon>Peronosporales</taxon>
        <taxon>Peronosporaceae</taxon>
        <taxon>Phytophthora</taxon>
    </lineage>
</organism>
<sequence length="431" mass="49640">MSLLTKWVKSLGSKITDSVHARYWLWRKQSTDDIFKKLKLDGGLDAMFSSPKLKTLSTYVDLVNKKNPDKKVSMAGIISKSYGDLALANKIEYVLNYPSQKRMAARLSLQQRENWKAEGKTAEQDFTMMKLDKAGDDLFQTPQLNSWFKYVMYAEKDANSAMMSVLVSRYGDDGLAKIFLNAQPRNRRMRWVSLKLETAMGNEWVRMGYTSEDLFKLLKLDEDVNKVLTNQALVTWIDFLGRYNAKNPEQKTTLIQTFTKFFGDEPLARMLASAKNVPSTEKMATRLQQAQFNQWLGVKSTDDVFKLLKLNGNVDNLLTNPNLSTWISYALLFNSKNPGKGTTMIQTFTKFFGREDLAKMLEAAKKVPKTEKLAKQFQAAQFKQWFRDGVKPPEIWKMLNMEKATWMTNPDAQIWRLYNAFYKANKPKVNA</sequence>
<dbReference type="GeneID" id="20646655"/>
<evidence type="ECO:0000313" key="1">
    <source>
        <dbReference type="EMBL" id="EGZ15124.1"/>
    </source>
</evidence>
<dbReference type="Proteomes" id="UP000002640">
    <property type="component" value="Unassembled WGS sequence"/>
</dbReference>
<evidence type="ECO:0000313" key="2">
    <source>
        <dbReference type="Proteomes" id="UP000002640"/>
    </source>
</evidence>
<accession>G4ZP84</accession>
<dbReference type="RefSeq" id="XP_009528873.1">
    <property type="nucleotide sequence ID" value="XM_009530578.1"/>
</dbReference>
<dbReference type="SMR" id="G4ZP84"/>
<dbReference type="AlphaFoldDB" id="G4ZP84"/>
<gene>
    <name evidence="1" type="ORF">PHYSODRAFT_333395</name>
</gene>
<dbReference type="OMA" id="DANSAMM"/>
<dbReference type="InParanoid" id="G4ZP84"/>
<protein>
    <recommendedName>
        <fullName evidence="3">RxLR effector protein</fullName>
    </recommendedName>
</protein>
<keyword evidence="2" id="KW-1185">Reference proteome</keyword>
<name>G4ZP84_PHYSP</name>